<dbReference type="InterPro" id="IPR051710">
    <property type="entry name" value="Phosphatase_SH3-domain"/>
</dbReference>
<feature type="region of interest" description="Disordered" evidence="1">
    <location>
        <begin position="293"/>
        <end position="345"/>
    </location>
</feature>
<dbReference type="EMBL" id="HBEJ01001902">
    <property type="protein sequence ID" value="CAD8360800.1"/>
    <property type="molecule type" value="Transcribed_RNA"/>
</dbReference>
<gene>
    <name evidence="2" type="ORF">MPOL1434_LOCUS1119</name>
</gene>
<feature type="region of interest" description="Disordered" evidence="1">
    <location>
        <begin position="185"/>
        <end position="221"/>
    </location>
</feature>
<dbReference type="SUPFAM" id="SSF53254">
    <property type="entry name" value="Phosphoglycerate mutase-like"/>
    <property type="match status" value="1"/>
</dbReference>
<dbReference type="PANTHER" id="PTHR16469:SF27">
    <property type="entry name" value="UBIQUITIN-ASSOCIATED AND SH3 DOMAIN-CONTAINING BA-RELATED"/>
    <property type="match status" value="1"/>
</dbReference>
<organism evidence="2">
    <name type="scientific">Minutocellus polymorphus</name>
    <dbReference type="NCBI Taxonomy" id="265543"/>
    <lineage>
        <taxon>Eukaryota</taxon>
        <taxon>Sar</taxon>
        <taxon>Stramenopiles</taxon>
        <taxon>Ochrophyta</taxon>
        <taxon>Bacillariophyta</taxon>
        <taxon>Mediophyceae</taxon>
        <taxon>Cymatosirophycidae</taxon>
        <taxon>Cymatosirales</taxon>
        <taxon>Cymatosiraceae</taxon>
        <taxon>Minutocellus</taxon>
    </lineage>
</organism>
<accession>A0A7S0FHI0</accession>
<reference evidence="2" key="1">
    <citation type="submission" date="2021-01" db="EMBL/GenBank/DDBJ databases">
        <authorList>
            <person name="Corre E."/>
            <person name="Pelletier E."/>
            <person name="Niang G."/>
            <person name="Scheremetjew M."/>
            <person name="Finn R."/>
            <person name="Kale V."/>
            <person name="Holt S."/>
            <person name="Cochrane G."/>
            <person name="Meng A."/>
            <person name="Brown T."/>
            <person name="Cohen L."/>
        </authorList>
    </citation>
    <scope>NUCLEOTIDE SEQUENCE</scope>
    <source>
        <strain evidence="2">CCMP3303</strain>
    </source>
</reference>
<name>A0A7S0FHI0_9STRA</name>
<dbReference type="PANTHER" id="PTHR16469">
    <property type="entry name" value="UBIQUITIN-ASSOCIATED AND SH3 DOMAIN-CONTAINING BA-RELATED"/>
    <property type="match status" value="1"/>
</dbReference>
<evidence type="ECO:0000256" key="1">
    <source>
        <dbReference type="SAM" id="MobiDB-lite"/>
    </source>
</evidence>
<evidence type="ECO:0000313" key="2">
    <source>
        <dbReference type="EMBL" id="CAD8360800.1"/>
    </source>
</evidence>
<dbReference type="InterPro" id="IPR029033">
    <property type="entry name" value="His_PPase_superfam"/>
</dbReference>
<feature type="compositionally biased region" description="Low complexity" evidence="1">
    <location>
        <begin position="111"/>
        <end position="131"/>
    </location>
</feature>
<feature type="compositionally biased region" description="Basic and acidic residues" evidence="1">
    <location>
        <begin position="303"/>
        <end position="315"/>
    </location>
</feature>
<feature type="compositionally biased region" description="Low complexity" evidence="1">
    <location>
        <begin position="69"/>
        <end position="81"/>
    </location>
</feature>
<proteinExistence type="predicted"/>
<feature type="region of interest" description="Disordered" evidence="1">
    <location>
        <begin position="111"/>
        <end position="132"/>
    </location>
</feature>
<sequence>MTPVVPPNDGGGTAHQRRQYVWLIRYGRTDPPLLENIGNYDSDLHKDGITHATAIAERLASGHHDGGESSSSSSSTTFSSNSALPKIVYSDPFLRCMRTADVVVKTLNSNATSSSTGITGATRTGSAGADAKNGDDIKIRVEEGTTEWQVPSLLVDKDGKLTNPRSTEELVKLFSDTVDATYRSVNLQGPDRAADTSSNENGEDEASNHDDGPSSYYPPRFPETEEQLHRRCQCTIRRILADVGGTESFAIVGHAPCVQSMALALMGEERPEDCPELGPWSLGGMTLFSRRIGTSSGGEGGEEGGRGGTKSDKWTLEFYSDTTHMPGEYKDGKLGRWSLPSFDRS</sequence>
<dbReference type="AlphaFoldDB" id="A0A7S0FHI0"/>
<protein>
    <submittedName>
        <fullName evidence="2">Uncharacterized protein</fullName>
    </submittedName>
</protein>
<feature type="region of interest" description="Disordered" evidence="1">
    <location>
        <begin position="61"/>
        <end position="81"/>
    </location>
</feature>
<dbReference type="Gene3D" id="3.40.50.1240">
    <property type="entry name" value="Phosphoglycerate mutase-like"/>
    <property type="match status" value="1"/>
</dbReference>